<evidence type="ECO:0000256" key="4">
    <source>
        <dbReference type="ARBA" id="ARBA00023136"/>
    </source>
</evidence>
<reference evidence="7" key="1">
    <citation type="journal article" date="2020" name="Front. Microbiol.">
        <title>Gene regulatory networks of Penicillium echinulatum 2HH and Penicillium oxalicum 114-2 inferred by a computational biology approach.</title>
        <authorList>
            <person name="Lenz A.R."/>
            <person name="Galan-Vasquez E."/>
            <person name="Balbinot E."/>
            <person name="De Abreu F.P."/>
            <person name="De Oliveira N.S."/>
            <person name="Da Rosa L.O."/>
            <person name="De Avila E Silva S."/>
            <person name="Camassola M."/>
            <person name="Dillon A.J.P."/>
            <person name="Perez-Rueda E."/>
        </authorList>
    </citation>
    <scope>NUCLEOTIDE SEQUENCE</scope>
    <source>
        <strain evidence="7">S1M29</strain>
    </source>
</reference>
<feature type="transmembrane region" description="Helical" evidence="5">
    <location>
        <begin position="16"/>
        <end position="38"/>
    </location>
</feature>
<keyword evidence="8" id="KW-1185">Reference proteome</keyword>
<evidence type="ECO:0000256" key="2">
    <source>
        <dbReference type="ARBA" id="ARBA00022692"/>
    </source>
</evidence>
<protein>
    <submittedName>
        <fullName evidence="7">Hypoxia induced protein conserved region</fullName>
    </submittedName>
</protein>
<dbReference type="PROSITE" id="PS51503">
    <property type="entry name" value="HIG1"/>
    <property type="match status" value="1"/>
</dbReference>
<comment type="subcellular location">
    <subcellularLocation>
        <location evidence="1">Mitochondrion</location>
    </subcellularLocation>
</comment>
<dbReference type="InterPro" id="IPR007667">
    <property type="entry name" value="Hypoxia_induced_domain"/>
</dbReference>
<dbReference type="GO" id="GO:0005739">
    <property type="term" value="C:mitochondrion"/>
    <property type="evidence" value="ECO:0007669"/>
    <property type="project" value="UniProtKB-SubCell"/>
</dbReference>
<gene>
    <name evidence="7" type="ORF">PECM_004380</name>
</gene>
<dbReference type="EMBL" id="WIWV01000281">
    <property type="protein sequence ID" value="KAF7712067.1"/>
    <property type="molecule type" value="Genomic_DNA"/>
</dbReference>
<proteinExistence type="predicted"/>
<dbReference type="Pfam" id="PF04588">
    <property type="entry name" value="HIG_1_N"/>
    <property type="match status" value="1"/>
</dbReference>
<evidence type="ECO:0000256" key="1">
    <source>
        <dbReference type="ARBA" id="ARBA00004173"/>
    </source>
</evidence>
<feature type="non-terminal residue" evidence="7">
    <location>
        <position position="1"/>
    </location>
</feature>
<comment type="caution">
    <text evidence="7">The sequence shown here is derived from an EMBL/GenBank/DDBJ whole genome shotgun (WGS) entry which is preliminary data.</text>
</comment>
<evidence type="ECO:0000256" key="3">
    <source>
        <dbReference type="ARBA" id="ARBA00022989"/>
    </source>
</evidence>
<sequence>MKLFTHDEAQTYYSSVWRWGSVAGIAGLSGGILVISVLNRFSAAFRAFTPSIKSTLALYPGILATAAGADHAARLFELHQHPEIKYVDATERIYEELKRRETLHQRMKEWGYENRYKLCAGTWAATTMITLGLLRRDRLMTGTQKLVQARIVAQASTVGILLLTTAMELRDVREGRGKYEEVVVVDPGDLRHQQLKRLRLKPDLRETRPK</sequence>
<dbReference type="PANTHER" id="PTHR28018:SF3">
    <property type="entry name" value="RESPIRATORY SUPERCOMPLEX FACTOR 2, MITOCHONDRIAL"/>
    <property type="match status" value="1"/>
</dbReference>
<name>A0A8J8VVK0_9EURO</name>
<keyword evidence="2 5" id="KW-0812">Transmembrane</keyword>
<dbReference type="InterPro" id="IPR040153">
    <property type="entry name" value="Rcf2"/>
</dbReference>
<dbReference type="OrthoDB" id="1915122at2759"/>
<keyword evidence="4 5" id="KW-0472">Membrane</keyword>
<evidence type="ECO:0000259" key="6">
    <source>
        <dbReference type="PROSITE" id="PS51503"/>
    </source>
</evidence>
<keyword evidence="3 5" id="KW-1133">Transmembrane helix</keyword>
<dbReference type="AlphaFoldDB" id="A0A8J8VVK0"/>
<feature type="domain" description="HIG1" evidence="6">
    <location>
        <begin position="88"/>
        <end position="179"/>
    </location>
</feature>
<dbReference type="GO" id="GO:0033617">
    <property type="term" value="P:mitochondrial respiratory chain complex IV assembly"/>
    <property type="evidence" value="ECO:0007669"/>
    <property type="project" value="TreeGrafter"/>
</dbReference>
<dbReference type="Proteomes" id="UP000631181">
    <property type="component" value="Unassembled WGS sequence"/>
</dbReference>
<organism evidence="7 8">
    <name type="scientific">Penicillium ucsense</name>
    <dbReference type="NCBI Taxonomy" id="2839758"/>
    <lineage>
        <taxon>Eukaryota</taxon>
        <taxon>Fungi</taxon>
        <taxon>Dikarya</taxon>
        <taxon>Ascomycota</taxon>
        <taxon>Pezizomycotina</taxon>
        <taxon>Eurotiomycetes</taxon>
        <taxon>Eurotiomycetidae</taxon>
        <taxon>Eurotiales</taxon>
        <taxon>Aspergillaceae</taxon>
        <taxon>Penicillium</taxon>
    </lineage>
</organism>
<accession>A0A8J8VVK0</accession>
<evidence type="ECO:0000256" key="5">
    <source>
        <dbReference type="SAM" id="Phobius"/>
    </source>
</evidence>
<evidence type="ECO:0000313" key="7">
    <source>
        <dbReference type="EMBL" id="KAF7712067.1"/>
    </source>
</evidence>
<evidence type="ECO:0000313" key="8">
    <source>
        <dbReference type="Proteomes" id="UP000631181"/>
    </source>
</evidence>
<dbReference type="PANTHER" id="PTHR28018">
    <property type="entry name" value="RESPIRATORY SUPERCOMPLEX FACTOR 2, MITOCHONDRIAL"/>
    <property type="match status" value="1"/>
</dbReference>